<organism evidence="2">
    <name type="scientific">uncultured Mycoplasmataceae bacterium</name>
    <dbReference type="NCBI Taxonomy" id="300027"/>
    <lineage>
        <taxon>Bacteria</taxon>
        <taxon>Bacillati</taxon>
        <taxon>Mycoplasmatota</taxon>
        <taxon>Mollicutes</taxon>
        <taxon>Mycoplasmataceae</taxon>
        <taxon>environmental samples</taxon>
    </lineage>
</organism>
<dbReference type="EMBL" id="MN991199">
    <property type="protein sequence ID" value="QIQ09962.1"/>
    <property type="molecule type" value="Genomic_DNA"/>
</dbReference>
<protein>
    <submittedName>
        <fullName evidence="2">Uncharacterized protein</fullName>
    </submittedName>
</protein>
<sequence length="140" mass="16446">MNDKIENIILDTIVKWNCITKNKCYENYHIIIKDNKIMAQGVKVKTSKPKAPAWALAIEERINDRIDNLDKRVNTKIDNLDKRLNTRIDVLEERIDNVDKQLNAKIDDLERRINKKIDNLDKQINNKVDLIVKVNNLLTQ</sequence>
<gene>
    <name evidence="2" type="ORF">PlMoll_1250</name>
</gene>
<dbReference type="Gene3D" id="1.20.120.20">
    <property type="entry name" value="Apolipoprotein"/>
    <property type="match status" value="1"/>
</dbReference>
<reference evidence="2" key="1">
    <citation type="journal article" date="2020" name="J. ISSAAS">
        <title>Lactobacilli and other gastrointestinal microbiota of Peromyscus leucopus, reservoir host for agents of Lyme disease and other zoonoses in North America.</title>
        <authorList>
            <person name="Milovic A."/>
            <person name="Bassam K."/>
            <person name="Shao H."/>
            <person name="Chatzistamou I."/>
            <person name="Tufts D.M."/>
            <person name="Diuk-Wasser M."/>
            <person name="Barbour A.G."/>
        </authorList>
    </citation>
    <scope>NUCLEOTIDE SEQUENCE</scope>
    <source>
        <strain evidence="2">LL85</strain>
    </source>
</reference>
<name>A0A6G9HGX9_9MOLU</name>
<evidence type="ECO:0000313" key="2">
    <source>
        <dbReference type="EMBL" id="QIQ09962.1"/>
    </source>
</evidence>
<evidence type="ECO:0000256" key="1">
    <source>
        <dbReference type="SAM" id="Coils"/>
    </source>
</evidence>
<feature type="coiled-coil region" evidence="1">
    <location>
        <begin position="81"/>
        <end position="126"/>
    </location>
</feature>
<dbReference type="AlphaFoldDB" id="A0A6G9HGX9"/>
<accession>A0A6G9HGX9</accession>
<proteinExistence type="predicted"/>
<keyword evidence="1" id="KW-0175">Coiled coil</keyword>